<evidence type="ECO:0000313" key="1">
    <source>
        <dbReference type="EMBL" id="GBG07695.1"/>
    </source>
</evidence>
<comment type="caution">
    <text evidence="1">The sequence shown here is derived from an EMBL/GenBank/DDBJ whole genome shotgun (WGS) entry which is preliminary data.</text>
</comment>
<organism evidence="1 2">
    <name type="scientific">Paenibacillus agaridevorans</name>
    <dbReference type="NCBI Taxonomy" id="171404"/>
    <lineage>
        <taxon>Bacteria</taxon>
        <taxon>Bacillati</taxon>
        <taxon>Bacillota</taxon>
        <taxon>Bacilli</taxon>
        <taxon>Bacillales</taxon>
        <taxon>Paenibacillaceae</taxon>
        <taxon>Paenibacillus</taxon>
    </lineage>
</organism>
<keyword evidence="2" id="KW-1185">Reference proteome</keyword>
<sequence>MQSRDRKHYYISGVSNMLGYAGWSYMPYSPYDQYHKRSLPYICRLAPDVASIEFEWMDAGDNGAHLLYYRKYRTNDPYAVIALDSSVGMITGLEPECDYEMYVVRASGTGLSDIRLARTGPPVGTVVNYLHPEDETYAFSGRSLCSPSIVKLPSGALLASMDVYSSKAPQNLTLLFRSDDDGAHWRYVCELLPCFWGKLFCHRGVLYMLANSTEYGDLLIGRSTDEGQTWGAPVTIMKGAGSWSGRGPHKAPMPVIEYENRLYTAVDYGSWSTGGHSSGLISIDADADLLVAENWSCTGFLPYDHSWPGAMPEGQSKGALEGNAVVGPDGEIYNVLRYQMDGYGKALVLKGNKNQPEEPLQFHSFANFNGGSNSKFDLLYDEGSQAYWAIVSEIVNDETPRQRNVLSLALSHDMQNFQIVKRLHDFRHEDPADVGLQYVSFLIDGDDIIYLCRTAINQAKNMHDSNYTTFHRIKQFRQYLECKV</sequence>
<dbReference type="InterPro" id="IPR036278">
    <property type="entry name" value="Sialidase_sf"/>
</dbReference>
<evidence type="ECO:0000313" key="2">
    <source>
        <dbReference type="Proteomes" id="UP000245202"/>
    </source>
</evidence>
<reference evidence="1 2" key="1">
    <citation type="submission" date="2017-08" db="EMBL/GenBank/DDBJ databases">
        <title>Substantial Increase in Enzyme Production by Combined Drug-Resistance Mutations in Paenibacillus agaridevorans.</title>
        <authorList>
            <person name="Tanaka Y."/>
            <person name="Funane K."/>
            <person name="Hosaka T."/>
            <person name="Shiwa Y."/>
            <person name="Fujita N."/>
            <person name="Miyazaki T."/>
            <person name="Yoshikawa H."/>
            <person name="Murakami K."/>
            <person name="Kasahara K."/>
            <person name="Inaoka T."/>
            <person name="Hiraga Y."/>
            <person name="Ochi K."/>
        </authorList>
    </citation>
    <scope>NUCLEOTIDE SEQUENCE [LARGE SCALE GENOMIC DNA]</scope>
    <source>
        <strain evidence="1 2">T-3040</strain>
    </source>
</reference>
<accession>A0A2R5ENL2</accession>
<dbReference type="Proteomes" id="UP000245202">
    <property type="component" value="Unassembled WGS sequence"/>
</dbReference>
<protein>
    <recommendedName>
        <fullName evidence="3">Exo-alpha-sialidase</fullName>
    </recommendedName>
</protein>
<dbReference type="Gene3D" id="2.120.10.10">
    <property type="match status" value="1"/>
</dbReference>
<dbReference type="SUPFAM" id="SSF50939">
    <property type="entry name" value="Sialidases"/>
    <property type="match status" value="1"/>
</dbReference>
<dbReference type="AlphaFoldDB" id="A0A2R5ENL2"/>
<name>A0A2R5ENL2_9BACL</name>
<gene>
    <name evidence="1" type="ORF">PAT3040_02253</name>
</gene>
<dbReference type="EMBL" id="BDQX01000105">
    <property type="protein sequence ID" value="GBG07695.1"/>
    <property type="molecule type" value="Genomic_DNA"/>
</dbReference>
<proteinExistence type="predicted"/>
<dbReference type="CDD" id="cd15482">
    <property type="entry name" value="Sialidase_non-viral"/>
    <property type="match status" value="1"/>
</dbReference>
<evidence type="ECO:0008006" key="3">
    <source>
        <dbReference type="Google" id="ProtNLM"/>
    </source>
</evidence>